<feature type="domain" description="Protein kinase" evidence="10">
    <location>
        <begin position="122"/>
        <end position="372"/>
    </location>
</feature>
<dbReference type="OrthoDB" id="341578at2759"/>
<keyword evidence="12" id="KW-1185">Reference proteome</keyword>
<dbReference type="SMART" id="SM00220">
    <property type="entry name" value="S_TKc"/>
    <property type="match status" value="1"/>
</dbReference>
<evidence type="ECO:0000256" key="2">
    <source>
        <dbReference type="ARBA" id="ARBA00022553"/>
    </source>
</evidence>
<dbReference type="GO" id="GO:0005634">
    <property type="term" value="C:nucleus"/>
    <property type="evidence" value="ECO:0000318"/>
    <property type="project" value="GO_Central"/>
</dbReference>
<dbReference type="RefSeq" id="XP_041417160.1">
    <property type="nucleotide sequence ID" value="XM_041561226.1"/>
</dbReference>
<dbReference type="PROSITE" id="PS00108">
    <property type="entry name" value="PROTEIN_KINASE_ST"/>
    <property type="match status" value="1"/>
</dbReference>
<evidence type="ECO:0000256" key="8">
    <source>
        <dbReference type="RuleBase" id="RU000304"/>
    </source>
</evidence>
<dbReference type="Pfam" id="PF00069">
    <property type="entry name" value="Pkinase"/>
    <property type="match status" value="1"/>
</dbReference>
<comment type="similarity">
    <text evidence="8">Belongs to the protein kinase superfamily.</text>
</comment>
<dbReference type="Gene3D" id="1.10.510.10">
    <property type="entry name" value="Transferase(Phosphotransferase) domain 1"/>
    <property type="match status" value="1"/>
</dbReference>
<feature type="compositionally biased region" description="Basic and acidic residues" evidence="9">
    <location>
        <begin position="74"/>
        <end position="97"/>
    </location>
</feature>
<evidence type="ECO:0000313" key="12">
    <source>
        <dbReference type="Proteomes" id="UP000186698"/>
    </source>
</evidence>
<keyword evidence="5" id="KW-0418">Kinase</keyword>
<dbReference type="PROSITE" id="PS00107">
    <property type="entry name" value="PROTEIN_KINASE_ATP"/>
    <property type="match status" value="1"/>
</dbReference>
<dbReference type="Gene3D" id="3.30.200.20">
    <property type="entry name" value="Phosphorylase Kinase, domain 1"/>
    <property type="match status" value="1"/>
</dbReference>
<dbReference type="SUPFAM" id="SSF56112">
    <property type="entry name" value="Protein kinase-like (PK-like)"/>
    <property type="match status" value="1"/>
</dbReference>
<dbReference type="GeneID" id="121393276"/>
<dbReference type="GO" id="GO:0005737">
    <property type="term" value="C:cytoplasm"/>
    <property type="evidence" value="ECO:0000318"/>
    <property type="project" value="GO_Central"/>
</dbReference>
<evidence type="ECO:0000256" key="5">
    <source>
        <dbReference type="ARBA" id="ARBA00022777"/>
    </source>
</evidence>
<protein>
    <submittedName>
        <fullName evidence="13">Protein kinase C delta type-like isoform X1</fullName>
    </submittedName>
</protein>
<proteinExistence type="inferred from homology"/>
<dbReference type="InterPro" id="IPR008271">
    <property type="entry name" value="Ser/Thr_kinase_AS"/>
</dbReference>
<keyword evidence="1 8" id="KW-0723">Serine/threonine-protein kinase</keyword>
<dbReference type="PROSITE" id="PS50011">
    <property type="entry name" value="PROTEIN_KINASE_DOM"/>
    <property type="match status" value="1"/>
</dbReference>
<keyword evidence="6 7" id="KW-0067">ATP-binding</keyword>
<dbReference type="GO" id="GO:0004674">
    <property type="term" value="F:protein serine/threonine kinase activity"/>
    <property type="evidence" value="ECO:0000318"/>
    <property type="project" value="GO_Central"/>
</dbReference>
<evidence type="ECO:0000256" key="9">
    <source>
        <dbReference type="SAM" id="MobiDB-lite"/>
    </source>
</evidence>
<evidence type="ECO:0000256" key="6">
    <source>
        <dbReference type="ARBA" id="ARBA00022840"/>
    </source>
</evidence>
<dbReference type="GO" id="GO:0005524">
    <property type="term" value="F:ATP binding"/>
    <property type="evidence" value="ECO:0007669"/>
    <property type="project" value="UniProtKB-UniRule"/>
</dbReference>
<dbReference type="InterPro" id="IPR000961">
    <property type="entry name" value="AGC-kinase_C"/>
</dbReference>
<dbReference type="KEGG" id="xla:121393276"/>
<feature type="domain" description="AGC-kinase C-terminal" evidence="11">
    <location>
        <begin position="373"/>
        <end position="424"/>
    </location>
</feature>
<sequence length="424" mass="48242">MTVDHRAVSVNGSLSQRLPSEKRFFYILVIFRIYQPTMDRYKNSPESRGLTRKRTIKEKTEGAPKKTKLMGNNMEEKSLRQVEQEVLKREREREPAEAGRSGASRPCVEAQMPKNPKNITNYKFHKELGKGSFGKVMLASLNNCRDQVAIKVIRKTTSVEDILTEARTLRITGACPFLCHGYGAFQTQMHAFLIMEFMSGGTLEQLINKRGCLNRDIIQFYSAEMIIGLQYLHSCGIMHRDLKPPNILLSAEGHIKISDFGLAVEGIFGNKKMYDLVGSYHYMAPEIHLMSGYDAGVDWWAFAIILCQMAARRSPFHEGLTLLNIIESVTLKQPSIPEDISPDLKSLMQELFEKNPDKRLGTSGDIRKHPFYRSVDWAALENRKIPPPFKPQSVSPSLQQLYLEETSFSAHQVSGLFWWDTTCA</sequence>
<gene>
    <name evidence="13" type="primary">LOC121393276</name>
</gene>
<dbReference type="Proteomes" id="UP000186698">
    <property type="component" value="Chromosome 4S"/>
</dbReference>
<dbReference type="InterPro" id="IPR011009">
    <property type="entry name" value="Kinase-like_dom_sf"/>
</dbReference>
<evidence type="ECO:0000259" key="10">
    <source>
        <dbReference type="PROSITE" id="PS50011"/>
    </source>
</evidence>
<dbReference type="PANTHER" id="PTHR24351">
    <property type="entry name" value="RIBOSOMAL PROTEIN S6 KINASE"/>
    <property type="match status" value="1"/>
</dbReference>
<keyword evidence="2" id="KW-0597">Phosphoprotein</keyword>
<evidence type="ECO:0000256" key="3">
    <source>
        <dbReference type="ARBA" id="ARBA00022679"/>
    </source>
</evidence>
<dbReference type="InterPro" id="IPR000719">
    <property type="entry name" value="Prot_kinase_dom"/>
</dbReference>
<accession>A0A8J1KII5</accession>
<evidence type="ECO:0000313" key="13">
    <source>
        <dbReference type="RefSeq" id="XP_041417160.1"/>
    </source>
</evidence>
<reference evidence="13" key="1">
    <citation type="submission" date="2025-08" db="UniProtKB">
        <authorList>
            <consortium name="RefSeq"/>
        </authorList>
    </citation>
    <scope>IDENTIFICATION</scope>
    <source>
        <strain evidence="13">J_2021</strain>
        <tissue evidence="13">Erythrocytes</tissue>
    </source>
</reference>
<organism evidence="12 13">
    <name type="scientific">Xenopus laevis</name>
    <name type="common">African clawed frog</name>
    <dbReference type="NCBI Taxonomy" id="8355"/>
    <lineage>
        <taxon>Eukaryota</taxon>
        <taxon>Metazoa</taxon>
        <taxon>Chordata</taxon>
        <taxon>Craniata</taxon>
        <taxon>Vertebrata</taxon>
        <taxon>Euteleostomi</taxon>
        <taxon>Amphibia</taxon>
        <taxon>Batrachia</taxon>
        <taxon>Anura</taxon>
        <taxon>Pipoidea</taxon>
        <taxon>Pipidae</taxon>
        <taxon>Xenopodinae</taxon>
        <taxon>Xenopus</taxon>
        <taxon>Xenopus</taxon>
    </lineage>
</organism>
<evidence type="ECO:0000256" key="4">
    <source>
        <dbReference type="ARBA" id="ARBA00022741"/>
    </source>
</evidence>
<feature type="region of interest" description="Disordered" evidence="9">
    <location>
        <begin position="42"/>
        <end position="112"/>
    </location>
</feature>
<evidence type="ECO:0000259" key="11">
    <source>
        <dbReference type="PROSITE" id="PS51285"/>
    </source>
</evidence>
<dbReference type="AlphaFoldDB" id="A0A8J1KII5"/>
<keyword evidence="3" id="KW-0808">Transferase</keyword>
<name>A0A8J1KII5_XENLA</name>
<evidence type="ECO:0000256" key="7">
    <source>
        <dbReference type="PROSITE-ProRule" id="PRU10141"/>
    </source>
</evidence>
<feature type="binding site" evidence="7">
    <location>
        <position position="155"/>
    </location>
    <ligand>
        <name>ATP</name>
        <dbReference type="ChEBI" id="CHEBI:30616"/>
    </ligand>
</feature>
<keyword evidence="4 7" id="KW-0547">Nucleotide-binding</keyword>
<dbReference type="InterPro" id="IPR017441">
    <property type="entry name" value="Protein_kinase_ATP_BS"/>
</dbReference>
<dbReference type="PROSITE" id="PS51285">
    <property type="entry name" value="AGC_KINASE_CTER"/>
    <property type="match status" value="1"/>
</dbReference>
<evidence type="ECO:0000256" key="1">
    <source>
        <dbReference type="ARBA" id="ARBA00022527"/>
    </source>
</evidence>